<evidence type="ECO:0000313" key="2">
    <source>
        <dbReference type="EMBL" id="MBB5999776.1"/>
    </source>
</evidence>
<protein>
    <recommendedName>
        <fullName evidence="1">DUF397 domain-containing protein</fullName>
    </recommendedName>
</protein>
<dbReference type="Pfam" id="PF04149">
    <property type="entry name" value="DUF397"/>
    <property type="match status" value="1"/>
</dbReference>
<proteinExistence type="predicted"/>
<reference evidence="2 3" key="1">
    <citation type="submission" date="2020-08" db="EMBL/GenBank/DDBJ databases">
        <title>Sequencing the genomes of 1000 actinobacteria strains.</title>
        <authorList>
            <person name="Klenk H.-P."/>
        </authorList>
    </citation>
    <scope>NUCLEOTIDE SEQUENCE [LARGE SCALE GENOMIC DNA]</scope>
    <source>
        <strain evidence="2 3">DSM 44593</strain>
    </source>
</reference>
<keyword evidence="3" id="KW-1185">Reference proteome</keyword>
<evidence type="ECO:0000259" key="1">
    <source>
        <dbReference type="Pfam" id="PF04149"/>
    </source>
</evidence>
<evidence type="ECO:0000313" key="3">
    <source>
        <dbReference type="Proteomes" id="UP000578077"/>
    </source>
</evidence>
<organism evidence="2 3">
    <name type="scientific">Streptomonospora salina</name>
    <dbReference type="NCBI Taxonomy" id="104205"/>
    <lineage>
        <taxon>Bacteria</taxon>
        <taxon>Bacillati</taxon>
        <taxon>Actinomycetota</taxon>
        <taxon>Actinomycetes</taxon>
        <taxon>Streptosporangiales</taxon>
        <taxon>Nocardiopsidaceae</taxon>
        <taxon>Streptomonospora</taxon>
    </lineage>
</organism>
<comment type="caution">
    <text evidence="2">The sequence shown here is derived from an EMBL/GenBank/DDBJ whole genome shotgun (WGS) entry which is preliminary data.</text>
</comment>
<feature type="domain" description="DUF397" evidence="1">
    <location>
        <begin position="9"/>
        <end position="58"/>
    </location>
</feature>
<sequence length="62" mass="6807">MSSFPNPVFRTSSYSDRVNCVEVADLPEGAAVRDSKDRDAGVLEFPASEWRAFLDAARDGDL</sequence>
<gene>
    <name evidence="2" type="ORF">HNR25_003527</name>
</gene>
<dbReference type="InterPro" id="IPR007278">
    <property type="entry name" value="DUF397"/>
</dbReference>
<dbReference type="AlphaFoldDB" id="A0A841E9T9"/>
<accession>A0A841E9T9</accession>
<name>A0A841E9T9_9ACTN</name>
<dbReference type="RefSeq" id="WP_184636840.1">
    <property type="nucleotide sequence ID" value="NZ_BAABKT010000039.1"/>
</dbReference>
<dbReference type="Proteomes" id="UP000578077">
    <property type="component" value="Unassembled WGS sequence"/>
</dbReference>
<dbReference type="EMBL" id="JACHLY010000001">
    <property type="protein sequence ID" value="MBB5999776.1"/>
    <property type="molecule type" value="Genomic_DNA"/>
</dbReference>